<feature type="transmembrane region" description="Helical" evidence="5">
    <location>
        <begin position="6"/>
        <end position="31"/>
    </location>
</feature>
<dbReference type="InterPro" id="IPR006976">
    <property type="entry name" value="VanZ-like"/>
</dbReference>
<gene>
    <name evidence="8" type="ORF">EF514_06870</name>
</gene>
<evidence type="ECO:0000256" key="2">
    <source>
        <dbReference type="ARBA" id="ARBA00022692"/>
    </source>
</evidence>
<evidence type="ECO:0000259" key="6">
    <source>
        <dbReference type="Pfam" id="PF04892"/>
    </source>
</evidence>
<feature type="domain" description="RDD" evidence="7">
    <location>
        <begin position="209"/>
        <end position="359"/>
    </location>
</feature>
<evidence type="ECO:0000313" key="8">
    <source>
        <dbReference type="EMBL" id="RVU54471.1"/>
    </source>
</evidence>
<accession>A0A437S625</accession>
<comment type="subcellular location">
    <subcellularLocation>
        <location evidence="1">Membrane</location>
        <topology evidence="1">Multi-pass membrane protein</topology>
    </subcellularLocation>
</comment>
<proteinExistence type="predicted"/>
<dbReference type="AlphaFoldDB" id="A0A437S625"/>
<evidence type="ECO:0000256" key="3">
    <source>
        <dbReference type="ARBA" id="ARBA00022989"/>
    </source>
</evidence>
<protein>
    <submittedName>
        <fullName evidence="8">VanZ family protein</fullName>
    </submittedName>
</protein>
<feature type="transmembrane region" description="Helical" evidence="5">
    <location>
        <begin position="174"/>
        <end position="195"/>
    </location>
</feature>
<feature type="transmembrane region" description="Helical" evidence="5">
    <location>
        <begin position="43"/>
        <end position="63"/>
    </location>
</feature>
<dbReference type="PANTHER" id="PTHR36834:SF1">
    <property type="entry name" value="INTEGRAL MEMBRANE PROTEIN"/>
    <property type="match status" value="1"/>
</dbReference>
<evidence type="ECO:0000256" key="4">
    <source>
        <dbReference type="ARBA" id="ARBA00023136"/>
    </source>
</evidence>
<feature type="transmembrane region" description="Helical" evidence="5">
    <location>
        <begin position="216"/>
        <end position="240"/>
    </location>
</feature>
<feature type="transmembrane region" description="Helical" evidence="5">
    <location>
        <begin position="321"/>
        <end position="344"/>
    </location>
</feature>
<feature type="transmembrane region" description="Helical" evidence="5">
    <location>
        <begin position="110"/>
        <end position="128"/>
    </location>
</feature>
<keyword evidence="4 5" id="KW-0472">Membrane</keyword>
<dbReference type="GO" id="GO:0016020">
    <property type="term" value="C:membrane"/>
    <property type="evidence" value="ECO:0007669"/>
    <property type="project" value="UniProtKB-SubCell"/>
</dbReference>
<evidence type="ECO:0000256" key="1">
    <source>
        <dbReference type="ARBA" id="ARBA00004141"/>
    </source>
</evidence>
<dbReference type="PANTHER" id="PTHR36834">
    <property type="entry name" value="MEMBRANE PROTEIN-RELATED"/>
    <property type="match status" value="1"/>
</dbReference>
<dbReference type="RefSeq" id="WP_127724693.1">
    <property type="nucleotide sequence ID" value="NZ_RLIH01000009.1"/>
</dbReference>
<comment type="caution">
    <text evidence="8">The sequence shown here is derived from an EMBL/GenBank/DDBJ whole genome shotgun (WGS) entry which is preliminary data.</text>
</comment>
<dbReference type="Pfam" id="PF04892">
    <property type="entry name" value="VanZ"/>
    <property type="match status" value="1"/>
</dbReference>
<dbReference type="EMBL" id="RLIH01000009">
    <property type="protein sequence ID" value="RVU54471.1"/>
    <property type="molecule type" value="Genomic_DNA"/>
</dbReference>
<dbReference type="OrthoDB" id="9805025at2"/>
<keyword evidence="2 5" id="KW-0812">Transmembrane</keyword>
<evidence type="ECO:0000259" key="7">
    <source>
        <dbReference type="Pfam" id="PF06271"/>
    </source>
</evidence>
<reference evidence="8 9" key="1">
    <citation type="submission" date="2018-11" db="EMBL/GenBank/DDBJ databases">
        <title>Genome sequencing and assembly of Anaerosphaera sp. nov., GS7-6-2.</title>
        <authorList>
            <person name="Rettenmaier R."/>
            <person name="Liebl W."/>
            <person name="Zverlov V."/>
        </authorList>
    </citation>
    <scope>NUCLEOTIDE SEQUENCE [LARGE SCALE GENOMIC DNA]</scope>
    <source>
        <strain evidence="8 9">GS7-6-2</strain>
    </source>
</reference>
<keyword evidence="9" id="KW-1185">Reference proteome</keyword>
<feature type="transmembrane region" description="Helical" evidence="5">
    <location>
        <begin position="140"/>
        <end position="162"/>
    </location>
</feature>
<keyword evidence="3 5" id="KW-1133">Transmembrane helix</keyword>
<feature type="transmembrane region" description="Helical" evidence="5">
    <location>
        <begin position="294"/>
        <end position="315"/>
    </location>
</feature>
<dbReference type="InterPro" id="IPR010432">
    <property type="entry name" value="RDD"/>
</dbReference>
<dbReference type="Pfam" id="PF06271">
    <property type="entry name" value="RDD"/>
    <property type="match status" value="1"/>
</dbReference>
<dbReference type="InterPro" id="IPR053150">
    <property type="entry name" value="Teicoplanin_resist-assoc"/>
</dbReference>
<sequence length="371" mass="42297">MSAYRVPIVSGIAISLILIYISIIPVMIYQYRKYNGVLIKKNLVVFSFILYMITAWFMTILPLPSMDEVANMKDLVPNLTPFKFVRDFLEQSGFEFGNPKTWLSSLKSPSFYTVAFNLLLTLPFGVYLRKYFKFSFFKTLLFGLLLSLFYEITQYTGIYGIYPKAYRLADVDDLIVNTVGTVLGYLITPILGIFLPSVEKGVVNTKSEYASILRRGLALVVDFAIVNIFIDVFKLIFHIFGINVEIFHNAITIGLYLLYFIIMPLIYDGETFGMKLLKIKIISIKNGKLAFKQILIRTFILVGVLVILGILNTGLSKLEQSIATIILGLSIDGIVVLFYLYLFIMFLRKKRILFYDNISGTRVVVLSKTEN</sequence>
<name>A0A437S625_9FIRM</name>
<evidence type="ECO:0000256" key="5">
    <source>
        <dbReference type="SAM" id="Phobius"/>
    </source>
</evidence>
<feature type="transmembrane region" description="Helical" evidence="5">
    <location>
        <begin position="246"/>
        <end position="267"/>
    </location>
</feature>
<organism evidence="8 9">
    <name type="scientific">Anaerosphaera multitolerans</name>
    <dbReference type="NCBI Taxonomy" id="2487351"/>
    <lineage>
        <taxon>Bacteria</taxon>
        <taxon>Bacillati</taxon>
        <taxon>Bacillota</taxon>
        <taxon>Tissierellia</taxon>
        <taxon>Tissierellales</taxon>
        <taxon>Peptoniphilaceae</taxon>
        <taxon>Anaerosphaera</taxon>
    </lineage>
</organism>
<evidence type="ECO:0000313" key="9">
    <source>
        <dbReference type="Proteomes" id="UP000288812"/>
    </source>
</evidence>
<feature type="domain" description="VanZ-like" evidence="6">
    <location>
        <begin position="48"/>
        <end position="191"/>
    </location>
</feature>
<dbReference type="Proteomes" id="UP000288812">
    <property type="component" value="Unassembled WGS sequence"/>
</dbReference>